<dbReference type="RefSeq" id="WP_079541229.1">
    <property type="nucleotide sequence ID" value="NZ_FKLO01000058.1"/>
</dbReference>
<organism evidence="3 4">
    <name type="scientific">Cardiobacterium hominis</name>
    <dbReference type="NCBI Taxonomy" id="2718"/>
    <lineage>
        <taxon>Bacteria</taxon>
        <taxon>Pseudomonadati</taxon>
        <taxon>Pseudomonadota</taxon>
        <taxon>Gammaproteobacteria</taxon>
        <taxon>Cardiobacteriales</taxon>
        <taxon>Cardiobacteriaceae</taxon>
        <taxon>Cardiobacterium</taxon>
    </lineage>
</organism>
<dbReference type="Proteomes" id="UP000190837">
    <property type="component" value="Unassembled WGS sequence"/>
</dbReference>
<dbReference type="EMBL" id="FKLO01000058">
    <property type="protein sequence ID" value="SAM67285.1"/>
    <property type="molecule type" value="Genomic_DNA"/>
</dbReference>
<dbReference type="Pfam" id="PF03413">
    <property type="entry name" value="PepSY"/>
    <property type="match status" value="1"/>
</dbReference>
<reference evidence="4" key="1">
    <citation type="submission" date="2016-04" db="EMBL/GenBank/DDBJ databases">
        <authorList>
            <person name="Tagini F."/>
        </authorList>
    </citation>
    <scope>NUCLEOTIDE SEQUENCE [LARGE SCALE GENOMIC DNA]</scope>
    <source>
        <strain evidence="4">CHUV0807</strain>
    </source>
</reference>
<accession>A0A1C3H5F9</accession>
<gene>
    <name evidence="3" type="ORF">CHUV0807_1734</name>
</gene>
<dbReference type="Gene3D" id="3.10.450.40">
    <property type="match status" value="1"/>
</dbReference>
<dbReference type="InterPro" id="IPR025711">
    <property type="entry name" value="PepSY"/>
</dbReference>
<evidence type="ECO:0000259" key="2">
    <source>
        <dbReference type="Pfam" id="PF03413"/>
    </source>
</evidence>
<protein>
    <recommendedName>
        <fullName evidence="2">PepSY domain-containing protein</fullName>
    </recommendedName>
</protein>
<dbReference type="AlphaFoldDB" id="A0A1C3H5F9"/>
<name>A0A1C3H5F9_9GAMM</name>
<evidence type="ECO:0000256" key="1">
    <source>
        <dbReference type="SAM" id="SignalP"/>
    </source>
</evidence>
<feature type="chain" id="PRO_5008674903" description="PepSY domain-containing protein" evidence="1">
    <location>
        <begin position="25"/>
        <end position="139"/>
    </location>
</feature>
<feature type="signal peptide" evidence="1">
    <location>
        <begin position="1"/>
        <end position="24"/>
    </location>
</feature>
<evidence type="ECO:0000313" key="4">
    <source>
        <dbReference type="Proteomes" id="UP000190837"/>
    </source>
</evidence>
<evidence type="ECO:0000313" key="3">
    <source>
        <dbReference type="EMBL" id="SAM67285.1"/>
    </source>
</evidence>
<feature type="domain" description="PepSY" evidence="2">
    <location>
        <begin position="30"/>
        <end position="86"/>
    </location>
</feature>
<sequence>MKRQWLLTAIAVTGLAMASPAALAKKHRTISEEEAAMIANSAIGGRVVDVDYEKRKHGRSYYEVEIRKDGRTYEVYVDAKTGQLLDMGGERDRDRDEIEVYPDYHNGDGYDPHGYYGYYGNHGHGEGYYEDDRDDDDDD</sequence>
<proteinExistence type="predicted"/>
<keyword evidence="1" id="KW-0732">Signal</keyword>